<name>A0A9N9FJS7_9GLOM</name>
<keyword evidence="3" id="KW-1185">Reference proteome</keyword>
<dbReference type="AlphaFoldDB" id="A0A9N9FJS7"/>
<protein>
    <submittedName>
        <fullName evidence="2">5725_t:CDS:1</fullName>
    </submittedName>
</protein>
<dbReference type="OrthoDB" id="2307332at2759"/>
<dbReference type="Pfam" id="PF00505">
    <property type="entry name" value="HMG_box"/>
    <property type="match status" value="1"/>
</dbReference>
<dbReference type="EMBL" id="CAJVPK010000706">
    <property type="protein sequence ID" value="CAG8541766.1"/>
    <property type="molecule type" value="Genomic_DNA"/>
</dbReference>
<reference evidence="2" key="1">
    <citation type="submission" date="2021-06" db="EMBL/GenBank/DDBJ databases">
        <authorList>
            <person name="Kallberg Y."/>
            <person name="Tangrot J."/>
            <person name="Rosling A."/>
        </authorList>
    </citation>
    <scope>NUCLEOTIDE SEQUENCE</scope>
    <source>
        <strain evidence="2">AZ414A</strain>
    </source>
</reference>
<accession>A0A9N9FJS7</accession>
<evidence type="ECO:0000313" key="3">
    <source>
        <dbReference type="Proteomes" id="UP000789706"/>
    </source>
</evidence>
<dbReference type="SUPFAM" id="SSF47095">
    <property type="entry name" value="HMG-box"/>
    <property type="match status" value="1"/>
</dbReference>
<dbReference type="Proteomes" id="UP000789706">
    <property type="component" value="Unassembled WGS sequence"/>
</dbReference>
<evidence type="ECO:0000313" key="2">
    <source>
        <dbReference type="EMBL" id="CAG8541766.1"/>
    </source>
</evidence>
<comment type="caution">
    <text evidence="2">The sequence shown here is derived from an EMBL/GenBank/DDBJ whole genome shotgun (WGS) entry which is preliminary data.</text>
</comment>
<gene>
    <name evidence="2" type="ORF">DEBURN_LOCUS6645</name>
</gene>
<dbReference type="InterPro" id="IPR009071">
    <property type="entry name" value="HMG_box_dom"/>
</dbReference>
<feature type="domain" description="HMG box" evidence="1">
    <location>
        <begin position="37"/>
        <end position="91"/>
    </location>
</feature>
<proteinExistence type="predicted"/>
<dbReference type="InterPro" id="IPR036910">
    <property type="entry name" value="HMG_box_dom_sf"/>
</dbReference>
<dbReference type="Gene3D" id="1.10.30.10">
    <property type="entry name" value="High mobility group box domain"/>
    <property type="match status" value="1"/>
</dbReference>
<sequence length="169" mass="20217">MATFSTKDHRPFIIIPSPFEFDILEFLPRKRVGCKTSNAFMIYRKIYVKTLLKQQLHYKMTDASNWASKAWKEEPEHVKIQFQEYAKNLKEFCNINIAECTCPDELFQLNFIQSPLPIPFSPIIFENSPIIFDNNYDDNYENYDNNYDNYENYVNNVYGFNDENYLPKQ</sequence>
<evidence type="ECO:0000259" key="1">
    <source>
        <dbReference type="Pfam" id="PF00505"/>
    </source>
</evidence>
<organism evidence="2 3">
    <name type="scientific">Diversispora eburnea</name>
    <dbReference type="NCBI Taxonomy" id="1213867"/>
    <lineage>
        <taxon>Eukaryota</taxon>
        <taxon>Fungi</taxon>
        <taxon>Fungi incertae sedis</taxon>
        <taxon>Mucoromycota</taxon>
        <taxon>Glomeromycotina</taxon>
        <taxon>Glomeromycetes</taxon>
        <taxon>Diversisporales</taxon>
        <taxon>Diversisporaceae</taxon>
        <taxon>Diversispora</taxon>
    </lineage>
</organism>